<dbReference type="Proteomes" id="UP000813461">
    <property type="component" value="Unassembled WGS sequence"/>
</dbReference>
<dbReference type="EMBL" id="JAGMVJ010000026">
    <property type="protein sequence ID" value="KAH7070820.1"/>
    <property type="molecule type" value="Genomic_DNA"/>
</dbReference>
<accession>A0A8K0VSH1</accession>
<gene>
    <name evidence="1" type="ORF">FB567DRAFT_554612</name>
</gene>
<comment type="caution">
    <text evidence="1">The sequence shown here is derived from an EMBL/GenBank/DDBJ whole genome shotgun (WGS) entry which is preliminary data.</text>
</comment>
<proteinExistence type="predicted"/>
<evidence type="ECO:0000313" key="1">
    <source>
        <dbReference type="EMBL" id="KAH7070820.1"/>
    </source>
</evidence>
<organism evidence="1 2">
    <name type="scientific">Paraphoma chrysanthemicola</name>
    <dbReference type="NCBI Taxonomy" id="798071"/>
    <lineage>
        <taxon>Eukaryota</taxon>
        <taxon>Fungi</taxon>
        <taxon>Dikarya</taxon>
        <taxon>Ascomycota</taxon>
        <taxon>Pezizomycotina</taxon>
        <taxon>Dothideomycetes</taxon>
        <taxon>Pleosporomycetidae</taxon>
        <taxon>Pleosporales</taxon>
        <taxon>Pleosporineae</taxon>
        <taxon>Phaeosphaeriaceae</taxon>
        <taxon>Paraphoma</taxon>
    </lineage>
</organism>
<name>A0A8K0VSH1_9PLEO</name>
<reference evidence="1" key="1">
    <citation type="journal article" date="2021" name="Nat. Commun.">
        <title>Genetic determinants of endophytism in the Arabidopsis root mycobiome.</title>
        <authorList>
            <person name="Mesny F."/>
            <person name="Miyauchi S."/>
            <person name="Thiergart T."/>
            <person name="Pickel B."/>
            <person name="Atanasova L."/>
            <person name="Karlsson M."/>
            <person name="Huettel B."/>
            <person name="Barry K.W."/>
            <person name="Haridas S."/>
            <person name="Chen C."/>
            <person name="Bauer D."/>
            <person name="Andreopoulos W."/>
            <person name="Pangilinan J."/>
            <person name="LaButti K."/>
            <person name="Riley R."/>
            <person name="Lipzen A."/>
            <person name="Clum A."/>
            <person name="Drula E."/>
            <person name="Henrissat B."/>
            <person name="Kohler A."/>
            <person name="Grigoriev I.V."/>
            <person name="Martin F.M."/>
            <person name="Hacquard S."/>
        </authorList>
    </citation>
    <scope>NUCLEOTIDE SEQUENCE</scope>
    <source>
        <strain evidence="1">MPI-SDFR-AT-0120</strain>
    </source>
</reference>
<evidence type="ECO:0000313" key="2">
    <source>
        <dbReference type="Proteomes" id="UP000813461"/>
    </source>
</evidence>
<keyword evidence="2" id="KW-1185">Reference proteome</keyword>
<protein>
    <submittedName>
        <fullName evidence="1">Uncharacterized protein</fullName>
    </submittedName>
</protein>
<dbReference type="AlphaFoldDB" id="A0A8K0VSH1"/>
<sequence>MYWWSVYISTSSSLALVLPNTISLTRSNRLCRAHPYVCTFPPLALGPDKNKLSFAIHEGTPVCAKSKLMGLYLTGPVRVDDGDGVTRRVALGRGRVSWGGRCVGVDDTAVLDVRARNQARGVNLVVVDQVPALEQVFVVVAERLTRQDDFKSRSDIVFGLQCLTVYLKPDVCS</sequence>